<evidence type="ECO:0000259" key="2">
    <source>
        <dbReference type="Pfam" id="PF08327"/>
    </source>
</evidence>
<evidence type="ECO:0000313" key="4">
    <source>
        <dbReference type="Proteomes" id="UP000474777"/>
    </source>
</evidence>
<dbReference type="SUPFAM" id="SSF55961">
    <property type="entry name" value="Bet v1-like"/>
    <property type="match status" value="1"/>
</dbReference>
<reference evidence="3 4" key="1">
    <citation type="submission" date="2020-02" db="EMBL/GenBank/DDBJ databases">
        <authorList>
            <person name="Kim M.K."/>
        </authorList>
    </citation>
    <scope>NUCLEOTIDE SEQUENCE [LARGE SCALE GENOMIC DNA]</scope>
    <source>
        <strain evidence="3 4">BT327</strain>
    </source>
</reference>
<keyword evidence="4" id="KW-1185">Reference proteome</keyword>
<comment type="caution">
    <text evidence="3">The sequence shown here is derived from an EMBL/GenBank/DDBJ whole genome shotgun (WGS) entry which is preliminary data.</text>
</comment>
<sequence length="142" mass="16006">MQQKLIVTDQIKITAPAEKVWEVLTNPFYMRQWEEMPENFGDAHLQPGSIIEWEGFSRLTVTDFEPGKKLVLDVYLPTVELAPAAYDVSYLFELDEKDGSTQLNLTIGDFAPLPNAQGYYDMSVTFAANVTQKIKSLAEAIV</sequence>
<accession>A0A6B3LRR7</accession>
<dbReference type="InterPro" id="IPR013538">
    <property type="entry name" value="ASHA1/2-like_C"/>
</dbReference>
<dbReference type="Pfam" id="PF08327">
    <property type="entry name" value="AHSA1"/>
    <property type="match status" value="1"/>
</dbReference>
<dbReference type="Proteomes" id="UP000474777">
    <property type="component" value="Unassembled WGS sequence"/>
</dbReference>
<proteinExistence type="inferred from homology"/>
<name>A0A6B3LRR7_9BACT</name>
<evidence type="ECO:0000256" key="1">
    <source>
        <dbReference type="ARBA" id="ARBA00006817"/>
    </source>
</evidence>
<feature type="domain" description="Activator of Hsp90 ATPase homologue 1/2-like C-terminal" evidence="2">
    <location>
        <begin position="15"/>
        <end position="138"/>
    </location>
</feature>
<dbReference type="AlphaFoldDB" id="A0A6B3LRR7"/>
<dbReference type="RefSeq" id="WP_163915415.1">
    <property type="nucleotide sequence ID" value="NZ_JAAGWD010000005.1"/>
</dbReference>
<protein>
    <submittedName>
        <fullName evidence="3">SRPBCC domain-containing protein</fullName>
    </submittedName>
</protein>
<evidence type="ECO:0000313" key="3">
    <source>
        <dbReference type="EMBL" id="NEM98523.1"/>
    </source>
</evidence>
<comment type="similarity">
    <text evidence="1">Belongs to the AHA1 family.</text>
</comment>
<dbReference type="CDD" id="cd07814">
    <property type="entry name" value="SRPBCC_CalC_Aha1-like"/>
    <property type="match status" value="1"/>
</dbReference>
<dbReference type="Gene3D" id="3.30.530.20">
    <property type="match status" value="1"/>
</dbReference>
<organism evidence="3 4">
    <name type="scientific">Pontibacter burrus</name>
    <dbReference type="NCBI Taxonomy" id="2704466"/>
    <lineage>
        <taxon>Bacteria</taxon>
        <taxon>Pseudomonadati</taxon>
        <taxon>Bacteroidota</taxon>
        <taxon>Cytophagia</taxon>
        <taxon>Cytophagales</taxon>
        <taxon>Hymenobacteraceae</taxon>
        <taxon>Pontibacter</taxon>
    </lineage>
</organism>
<dbReference type="InterPro" id="IPR023393">
    <property type="entry name" value="START-like_dom_sf"/>
</dbReference>
<dbReference type="EMBL" id="JAAGWD010000005">
    <property type="protein sequence ID" value="NEM98523.1"/>
    <property type="molecule type" value="Genomic_DNA"/>
</dbReference>
<gene>
    <name evidence="3" type="ORF">GXP69_12530</name>
</gene>